<dbReference type="GO" id="GO:0016706">
    <property type="term" value="F:2-oxoglutarate-dependent dioxygenase activity"/>
    <property type="evidence" value="ECO:0007669"/>
    <property type="project" value="UniProtKB-ARBA"/>
</dbReference>
<evidence type="ECO:0000313" key="1">
    <source>
        <dbReference type="EMBL" id="KEQ16370.1"/>
    </source>
</evidence>
<dbReference type="AlphaFoldDB" id="A0A081ND47"/>
<dbReference type="Gene3D" id="2.60.120.620">
    <property type="entry name" value="q2cbj1_9rhob like domain"/>
    <property type="match status" value="1"/>
</dbReference>
<dbReference type="OrthoDB" id="1157001at2"/>
<evidence type="ECO:0000313" key="2">
    <source>
        <dbReference type="Proteomes" id="UP000028073"/>
    </source>
</evidence>
<dbReference type="RefSeq" id="WP_034839827.1">
    <property type="nucleotide sequence ID" value="NZ_JOKH01000005.1"/>
</dbReference>
<dbReference type="InterPro" id="IPR008775">
    <property type="entry name" value="Phytyl_CoA_dOase-like"/>
</dbReference>
<sequence>MLTLSKENRHQLSENGYLVIPDAVPPSLCDDAVNLITQFLDIDLDHAESWYQKDLGYNGIVPVHQHQSLWNIRQHPNIHALFSQLLGTEKLWVRMDRLSFKPPSRDPEAERPKRHIHLDFPVEQLTSLRLQGILYLTDTEKDQGAFCCVPSLFKNDDVLRNRKSLWFSEDELTDYPVESIEGNAGSLIIWDSGLPHSGMLNVSDRPRLAFYLSMFPAGTEESSEERVPLWQEKRAPEKWRGLPYQQDPEPGKSAELSELGKKLLGIEYYPEDC</sequence>
<keyword evidence="2" id="KW-1185">Reference proteome</keyword>
<organism evidence="1 2">
    <name type="scientific">Endozoicomonas numazuensis</name>
    <dbReference type="NCBI Taxonomy" id="1137799"/>
    <lineage>
        <taxon>Bacteria</taxon>
        <taxon>Pseudomonadati</taxon>
        <taxon>Pseudomonadota</taxon>
        <taxon>Gammaproteobacteria</taxon>
        <taxon>Oceanospirillales</taxon>
        <taxon>Endozoicomonadaceae</taxon>
        <taxon>Endozoicomonas</taxon>
    </lineage>
</organism>
<proteinExistence type="predicted"/>
<gene>
    <name evidence="1" type="ORF">GZ78_21050</name>
</gene>
<dbReference type="PANTHER" id="PTHR31630:SF6">
    <property type="entry name" value="PHYTANOYL-COA DIOXYGENASE-RELATED"/>
    <property type="match status" value="1"/>
</dbReference>
<dbReference type="PANTHER" id="PTHR31630">
    <property type="entry name" value="PHYTANOYL-COA DIOXYGENASE-RELATED-RELATED"/>
    <property type="match status" value="1"/>
</dbReference>
<comment type="caution">
    <text evidence="1">The sequence shown here is derived from an EMBL/GenBank/DDBJ whole genome shotgun (WGS) entry which is preliminary data.</text>
</comment>
<dbReference type="EMBL" id="JOKH01000005">
    <property type="protein sequence ID" value="KEQ16370.1"/>
    <property type="molecule type" value="Genomic_DNA"/>
</dbReference>
<dbReference type="STRING" id="1137799.GZ78_21050"/>
<dbReference type="Pfam" id="PF05721">
    <property type="entry name" value="PhyH"/>
    <property type="match status" value="1"/>
</dbReference>
<dbReference type="eggNOG" id="COG5285">
    <property type="taxonomic scope" value="Bacteria"/>
</dbReference>
<accession>A0A081ND47</accession>
<protein>
    <recommendedName>
        <fullName evidence="3">Phytanoyl-CoA dioxygenase</fullName>
    </recommendedName>
</protein>
<dbReference type="Proteomes" id="UP000028073">
    <property type="component" value="Unassembled WGS sequence"/>
</dbReference>
<dbReference type="SUPFAM" id="SSF51197">
    <property type="entry name" value="Clavaminate synthase-like"/>
    <property type="match status" value="1"/>
</dbReference>
<name>A0A081ND47_9GAMM</name>
<evidence type="ECO:0008006" key="3">
    <source>
        <dbReference type="Google" id="ProtNLM"/>
    </source>
</evidence>
<reference evidence="1 2" key="1">
    <citation type="submission" date="2014-06" db="EMBL/GenBank/DDBJ databases">
        <title>Whole Genome Sequences of Three Symbiotic Endozoicomonas Bacteria.</title>
        <authorList>
            <person name="Neave M.J."/>
            <person name="Apprill A."/>
            <person name="Voolstra C.R."/>
        </authorList>
    </citation>
    <scope>NUCLEOTIDE SEQUENCE [LARGE SCALE GENOMIC DNA]</scope>
    <source>
        <strain evidence="1 2">DSM 25634</strain>
    </source>
</reference>